<feature type="transmembrane region" description="Helical" evidence="8">
    <location>
        <begin position="117"/>
        <end position="140"/>
    </location>
</feature>
<dbReference type="AlphaFoldDB" id="A0A8S8ZJ81"/>
<keyword evidence="5 8" id="KW-0256">Endoplasmic reticulum</keyword>
<gene>
    <name evidence="10" type="ORF">SMACR_00392</name>
</gene>
<comment type="subunit">
    <text evidence="8">Component of the oligosaccharyltransferase (OST) complex.</text>
</comment>
<feature type="compositionally biased region" description="Low complexity" evidence="9">
    <location>
        <begin position="8"/>
        <end position="36"/>
    </location>
</feature>
<evidence type="ECO:0000256" key="9">
    <source>
        <dbReference type="SAM" id="MobiDB-lite"/>
    </source>
</evidence>
<reference evidence="10 11" key="1">
    <citation type="submission" date="2017-07" db="EMBL/GenBank/DDBJ databases">
        <title>Genome sequence of the Sordaria macrospora wild type strain R19027.</title>
        <authorList>
            <person name="Nowrousian M."/>
            <person name="Teichert I."/>
            <person name="Kueck U."/>
        </authorList>
    </citation>
    <scope>NUCLEOTIDE SEQUENCE [LARGE SCALE GENOMIC DNA]</scope>
    <source>
        <strain evidence="10 11">R19027</strain>
        <tissue evidence="10">Mycelium</tissue>
    </source>
</reference>
<evidence type="ECO:0000313" key="10">
    <source>
        <dbReference type="EMBL" id="KAA8630807.1"/>
    </source>
</evidence>
<comment type="caution">
    <text evidence="8">Lacks conserved residue(s) required for the propagation of feature annotation.</text>
</comment>
<keyword evidence="7 8" id="KW-0472">Membrane</keyword>
<evidence type="ECO:0000256" key="1">
    <source>
        <dbReference type="ARBA" id="ARBA00004477"/>
    </source>
</evidence>
<organism evidence="10 11">
    <name type="scientific">Sordaria macrospora</name>
    <dbReference type="NCBI Taxonomy" id="5147"/>
    <lineage>
        <taxon>Eukaryota</taxon>
        <taxon>Fungi</taxon>
        <taxon>Dikarya</taxon>
        <taxon>Ascomycota</taxon>
        <taxon>Pezizomycotina</taxon>
        <taxon>Sordariomycetes</taxon>
        <taxon>Sordariomycetidae</taxon>
        <taxon>Sordariales</taxon>
        <taxon>Sordariaceae</taxon>
        <taxon>Sordaria</taxon>
    </lineage>
</organism>
<feature type="region of interest" description="Disordered" evidence="9">
    <location>
        <begin position="1"/>
        <end position="86"/>
    </location>
</feature>
<evidence type="ECO:0000256" key="2">
    <source>
        <dbReference type="ARBA" id="ARBA00004922"/>
    </source>
</evidence>
<evidence type="ECO:0000313" key="11">
    <source>
        <dbReference type="Proteomes" id="UP000433876"/>
    </source>
</evidence>
<name>A0A8S8ZJ81_SORMA</name>
<dbReference type="PANTHER" id="PTHR10705">
    <property type="entry name" value="DOLICHYL-DIPHOSPHOOLIGOSACCHARIDE--PROTEIN GLYCOSYLTRANSFERASE SUBUNIT DAD1"/>
    <property type="match status" value="1"/>
</dbReference>
<evidence type="ECO:0000256" key="7">
    <source>
        <dbReference type="ARBA" id="ARBA00023136"/>
    </source>
</evidence>
<evidence type="ECO:0000256" key="3">
    <source>
        <dbReference type="ARBA" id="ARBA00009386"/>
    </source>
</evidence>
<comment type="pathway">
    <text evidence="2 8">Protein modification; protein glycosylation.</text>
</comment>
<dbReference type="PANTHER" id="PTHR10705:SF0">
    <property type="entry name" value="DOLICHYL-DIPHOSPHOOLIGOSACCHARIDE--PROTEIN GLYCOSYLTRANSFERASE SUBUNIT DAD1"/>
    <property type="match status" value="1"/>
</dbReference>
<comment type="similarity">
    <text evidence="3 8">Belongs to the DAD/OST2 family.</text>
</comment>
<protein>
    <recommendedName>
        <fullName evidence="8">Dolichyl-diphosphooligosaccharide--protein glycosyltransferase subunit OST2</fullName>
        <shortName evidence="8">Oligosaccharyl transferase subunit OST2</shortName>
    </recommendedName>
</protein>
<dbReference type="GO" id="GO:0008250">
    <property type="term" value="C:oligosaccharyltransferase complex"/>
    <property type="evidence" value="ECO:0007669"/>
    <property type="project" value="InterPro"/>
</dbReference>
<comment type="subcellular location">
    <subcellularLocation>
        <location evidence="1 8">Endoplasmic reticulum membrane</location>
        <topology evidence="1 8">Multi-pass membrane protein</topology>
    </subcellularLocation>
</comment>
<evidence type="ECO:0000256" key="5">
    <source>
        <dbReference type="ARBA" id="ARBA00022824"/>
    </source>
</evidence>
<evidence type="ECO:0000256" key="4">
    <source>
        <dbReference type="ARBA" id="ARBA00022692"/>
    </source>
</evidence>
<comment type="caution">
    <text evidence="10">The sequence shown here is derived from an EMBL/GenBank/DDBJ whole genome shotgun (WGS) entry which is preliminary data.</text>
</comment>
<comment type="function">
    <text evidence="8">Subunit of the oligosaccharyl transferase (OST) complex that catalyzes the initial transfer of a defined glycan (Glc(3)Man(9)GlcNAc(2) in eukaryotes) from the lipid carrier dolichol-pyrophosphate to an asparagine residue within an Asn-X-Ser/Thr consensus motif in nascent polypeptide chains, the first step in protein N-glycosylation. N-glycosylation occurs cotranslationally and the complex associates with the Sec61 complex at the channel-forming translocon complex that mediates protein translocation across the endoplasmic reticulum (ER). All subunits are required for a maximal enzyme activity.</text>
</comment>
<evidence type="ECO:0000256" key="8">
    <source>
        <dbReference type="RuleBase" id="RU361136"/>
    </source>
</evidence>
<accession>A0A8S8ZJ81</accession>
<feature type="compositionally biased region" description="Low complexity" evidence="9">
    <location>
        <begin position="54"/>
        <end position="85"/>
    </location>
</feature>
<dbReference type="EMBL" id="NMPR01000093">
    <property type="protein sequence ID" value="KAA8630807.1"/>
    <property type="molecule type" value="Genomic_DNA"/>
</dbReference>
<keyword evidence="6 8" id="KW-1133">Transmembrane helix</keyword>
<dbReference type="Proteomes" id="UP000433876">
    <property type="component" value="Unassembled WGS sequence"/>
</dbReference>
<keyword evidence="4 8" id="KW-0812">Transmembrane</keyword>
<proteinExistence type="inferred from homology"/>
<evidence type="ECO:0000256" key="6">
    <source>
        <dbReference type="ARBA" id="ARBA00022989"/>
    </source>
</evidence>
<feature type="transmembrane region" description="Helical" evidence="8">
    <location>
        <begin position="185"/>
        <end position="203"/>
    </location>
</feature>
<dbReference type="Pfam" id="PF02109">
    <property type="entry name" value="DAD"/>
    <property type="match status" value="1"/>
</dbReference>
<dbReference type="InterPro" id="IPR003038">
    <property type="entry name" value="DAD/Ost2"/>
</dbReference>
<dbReference type="VEuPathDB" id="FungiDB:SMAC_00392"/>
<dbReference type="GO" id="GO:0006487">
    <property type="term" value="P:protein N-linked glycosylation"/>
    <property type="evidence" value="ECO:0007669"/>
    <property type="project" value="TreeGrafter"/>
</dbReference>
<dbReference type="OMA" id="QAWNKVF"/>
<sequence length="204" mass="21370">MAGKRKNAAAARGVSPSPSGTASTTSASAATVTTKVAPKESAPPIATTTNVFATSTQIEPTTTTTSTSTSTTPKSSGASKSSSSSIVDKGALPQAWNKVFSNLLTHYQDTTPQRTKLLDAFMAFLVVVGGLQFLYCVLAGNYPFNAFLSGFSATVGQFVLTASLRIQTTEANKGDFPSVSPERAFADYLVCSLILHFFCVNFIN</sequence>